<comment type="similarity">
    <text evidence="3 13">Belongs to the G-protein coupled receptor 1 family.</text>
</comment>
<keyword evidence="4 13" id="KW-1003">Cell membrane</keyword>
<feature type="transmembrane region" description="Helical" evidence="13">
    <location>
        <begin position="234"/>
        <end position="259"/>
    </location>
</feature>
<feature type="transmembrane region" description="Helical" evidence="13">
    <location>
        <begin position="265"/>
        <end position="286"/>
    </location>
</feature>
<organism evidence="15 16">
    <name type="scientific">Sarcophilus harrisii</name>
    <name type="common">Tasmanian devil</name>
    <name type="synonym">Sarcophilus laniarius</name>
    <dbReference type="NCBI Taxonomy" id="9305"/>
    <lineage>
        <taxon>Eukaryota</taxon>
        <taxon>Metazoa</taxon>
        <taxon>Chordata</taxon>
        <taxon>Craniata</taxon>
        <taxon>Vertebrata</taxon>
        <taxon>Euteleostomi</taxon>
        <taxon>Mammalia</taxon>
        <taxon>Metatheria</taxon>
        <taxon>Dasyuromorphia</taxon>
        <taxon>Dasyuridae</taxon>
        <taxon>Sarcophilus</taxon>
    </lineage>
</organism>
<dbReference type="PROSITE" id="PS50262">
    <property type="entry name" value="G_PROTEIN_RECEP_F1_2"/>
    <property type="match status" value="1"/>
</dbReference>
<dbReference type="InterPro" id="IPR004072">
    <property type="entry name" value="Vmron_rcpt_1"/>
</dbReference>
<accession>G3VKB9</accession>
<dbReference type="eggNOG" id="ENOG502RD1P">
    <property type="taxonomic scope" value="Eukaryota"/>
</dbReference>
<keyword evidence="12 13" id="KW-0807">Transducer</keyword>
<dbReference type="InParanoid" id="G3VKB9"/>
<dbReference type="Ensembl" id="ENSSHAT00000003661.2">
    <property type="protein sequence ID" value="ENSSHAP00000003624.1"/>
    <property type="gene ID" value="ENSSHAG00000003184.2"/>
</dbReference>
<keyword evidence="16" id="KW-1185">Reference proteome</keyword>
<evidence type="ECO:0000259" key="14">
    <source>
        <dbReference type="PROSITE" id="PS50262"/>
    </source>
</evidence>
<keyword evidence="7 13" id="KW-1133">Transmembrane helix</keyword>
<dbReference type="GO" id="GO:0007606">
    <property type="term" value="P:sensory perception of chemical stimulus"/>
    <property type="evidence" value="ECO:0007669"/>
    <property type="project" value="UniProtKB-ARBA"/>
</dbReference>
<evidence type="ECO:0000256" key="11">
    <source>
        <dbReference type="ARBA" id="ARBA00023180"/>
    </source>
</evidence>
<dbReference type="HOGENOM" id="CLU_058641_1_0_1"/>
<dbReference type="Proteomes" id="UP000007648">
    <property type="component" value="Unassembled WGS sequence"/>
</dbReference>
<dbReference type="InterPro" id="IPR017452">
    <property type="entry name" value="GPCR_Rhodpsn_7TM"/>
</dbReference>
<sequence length="329" mass="36917">MGPYEIFLMVVFGTQVAVGVLGNSFLICLFTLIIITGQRRRAIDMILFQLAWANSLMVISKNIPLIMAAVNLKNFLNDHGCKVFFYLTRVFHGLSLSMTCLLSSFQAITISPRRSKWAELKDRALEFLIPTCSLCWIFHLLLNILVLEKISGPRMSSNVSVILPYGYCSHSAKTIVSASLFVVMVSFPDVVCVGLMVFTSGYMTLLLYKHQKQVQHVHTTSPSPRASPETRATLSIPLLVSTFVSFYALNSILAAYIHFRKPRLWLVHSSTFLAACFPTCSPFVLIGTDSQILRHCSALWGRKNGHFWDISLSLGFSKEPGRHNQLINF</sequence>
<evidence type="ECO:0000256" key="3">
    <source>
        <dbReference type="ARBA" id="ARBA00010663"/>
    </source>
</evidence>
<dbReference type="FunFam" id="1.20.1070.10:FF:000033">
    <property type="entry name" value="Vomeronasal type-1 receptor"/>
    <property type="match status" value="1"/>
</dbReference>
<dbReference type="PANTHER" id="PTHR24062">
    <property type="entry name" value="VOMERONASAL TYPE-1 RECEPTOR"/>
    <property type="match status" value="1"/>
</dbReference>
<dbReference type="Pfam" id="PF03402">
    <property type="entry name" value="V1R"/>
    <property type="match status" value="1"/>
</dbReference>
<dbReference type="GO" id="GO:0016503">
    <property type="term" value="F:pheromone receptor activity"/>
    <property type="evidence" value="ECO:0007669"/>
    <property type="project" value="InterPro"/>
</dbReference>
<feature type="transmembrane region" description="Helical" evidence="13">
    <location>
        <begin position="47"/>
        <end position="70"/>
    </location>
</feature>
<comment type="function">
    <text evidence="1">Putative pheromone receptor.</text>
</comment>
<dbReference type="GO" id="GO:0019236">
    <property type="term" value="P:response to pheromone"/>
    <property type="evidence" value="ECO:0007669"/>
    <property type="project" value="UniProtKB-KW"/>
</dbReference>
<dbReference type="GeneTree" id="ENSGT00960000186612"/>
<feature type="transmembrane region" description="Helical" evidence="13">
    <location>
        <begin position="6"/>
        <end position="35"/>
    </location>
</feature>
<feature type="domain" description="G-protein coupled receptors family 1 profile" evidence="14">
    <location>
        <begin position="22"/>
        <end position="285"/>
    </location>
</feature>
<dbReference type="PRINTS" id="PR01534">
    <property type="entry name" value="VOMERONASL1R"/>
</dbReference>
<dbReference type="AlphaFoldDB" id="G3VKB9"/>
<evidence type="ECO:0000313" key="16">
    <source>
        <dbReference type="Proteomes" id="UP000007648"/>
    </source>
</evidence>
<evidence type="ECO:0000256" key="2">
    <source>
        <dbReference type="ARBA" id="ARBA00004651"/>
    </source>
</evidence>
<feature type="transmembrane region" description="Helical" evidence="13">
    <location>
        <begin position="90"/>
        <end position="112"/>
    </location>
</feature>
<evidence type="ECO:0000256" key="12">
    <source>
        <dbReference type="ARBA" id="ARBA00023224"/>
    </source>
</evidence>
<evidence type="ECO:0000256" key="8">
    <source>
        <dbReference type="ARBA" id="ARBA00023040"/>
    </source>
</evidence>
<keyword evidence="5 13" id="KW-0589">Pheromone response</keyword>
<dbReference type="OMA" id="RTNISCR"/>
<proteinExistence type="inferred from homology"/>
<evidence type="ECO:0000256" key="7">
    <source>
        <dbReference type="ARBA" id="ARBA00022989"/>
    </source>
</evidence>
<evidence type="ECO:0000313" key="15">
    <source>
        <dbReference type="Ensembl" id="ENSSHAP00000003624.1"/>
    </source>
</evidence>
<reference evidence="15" key="2">
    <citation type="submission" date="2025-08" db="UniProtKB">
        <authorList>
            <consortium name="Ensembl"/>
        </authorList>
    </citation>
    <scope>IDENTIFICATION</scope>
</reference>
<keyword evidence="11" id="KW-0325">Glycoprotein</keyword>
<evidence type="ECO:0000256" key="6">
    <source>
        <dbReference type="ARBA" id="ARBA00022692"/>
    </source>
</evidence>
<comment type="subcellular location">
    <subcellularLocation>
        <location evidence="2 13">Cell membrane</location>
        <topology evidence="2 13">Multi-pass membrane protein</topology>
    </subcellularLocation>
</comment>
<reference evidence="15 16" key="1">
    <citation type="journal article" date="2011" name="Proc. Natl. Acad. Sci. U.S.A.">
        <title>Genetic diversity and population structure of the endangered marsupial Sarcophilus harrisii (Tasmanian devil).</title>
        <authorList>
            <person name="Miller W."/>
            <person name="Hayes V.M."/>
            <person name="Ratan A."/>
            <person name="Petersen D.C."/>
            <person name="Wittekindt N.E."/>
            <person name="Miller J."/>
            <person name="Walenz B."/>
            <person name="Knight J."/>
            <person name="Qi J."/>
            <person name="Zhao F."/>
            <person name="Wang Q."/>
            <person name="Bedoya-Reina O.C."/>
            <person name="Katiyar N."/>
            <person name="Tomsho L.P."/>
            <person name="Kasson L.M."/>
            <person name="Hardie R.A."/>
            <person name="Woodbridge P."/>
            <person name="Tindall E.A."/>
            <person name="Bertelsen M.F."/>
            <person name="Dixon D."/>
            <person name="Pyecroft S."/>
            <person name="Helgen K.M."/>
            <person name="Lesk A.M."/>
            <person name="Pringle T.H."/>
            <person name="Patterson N."/>
            <person name="Zhang Y."/>
            <person name="Kreiss A."/>
            <person name="Woods G.M."/>
            <person name="Jones M.E."/>
            <person name="Schuster S.C."/>
        </authorList>
    </citation>
    <scope>NUCLEOTIDE SEQUENCE [LARGE SCALE GENOMIC DNA]</scope>
</reference>
<keyword evidence="10 13" id="KW-0675">Receptor</keyword>
<evidence type="ECO:0000256" key="4">
    <source>
        <dbReference type="ARBA" id="ARBA00022475"/>
    </source>
</evidence>
<evidence type="ECO:0000256" key="13">
    <source>
        <dbReference type="RuleBase" id="RU364061"/>
    </source>
</evidence>
<dbReference type="SUPFAM" id="SSF81321">
    <property type="entry name" value="Family A G protein-coupled receptor-like"/>
    <property type="match status" value="1"/>
</dbReference>
<protein>
    <recommendedName>
        <fullName evidence="13">Vomeronasal type-1 receptor</fullName>
    </recommendedName>
</protein>
<keyword evidence="6 13" id="KW-0812">Transmembrane</keyword>
<name>G3VKB9_SARHA</name>
<keyword evidence="8 13" id="KW-0297">G-protein coupled receptor</keyword>
<dbReference type="GO" id="GO:0005886">
    <property type="term" value="C:plasma membrane"/>
    <property type="evidence" value="ECO:0007669"/>
    <property type="project" value="UniProtKB-SubCell"/>
</dbReference>
<evidence type="ECO:0000256" key="10">
    <source>
        <dbReference type="ARBA" id="ARBA00023170"/>
    </source>
</evidence>
<feature type="transmembrane region" description="Helical" evidence="13">
    <location>
        <begin position="180"/>
        <end position="208"/>
    </location>
</feature>
<dbReference type="Gene3D" id="1.20.1070.10">
    <property type="entry name" value="Rhodopsin 7-helix transmembrane proteins"/>
    <property type="match status" value="1"/>
</dbReference>
<evidence type="ECO:0000256" key="5">
    <source>
        <dbReference type="ARBA" id="ARBA00022507"/>
    </source>
</evidence>
<keyword evidence="9 13" id="KW-0472">Membrane</keyword>
<reference evidence="15" key="3">
    <citation type="submission" date="2025-09" db="UniProtKB">
        <authorList>
            <consortium name="Ensembl"/>
        </authorList>
    </citation>
    <scope>IDENTIFICATION</scope>
</reference>
<feature type="transmembrane region" description="Helical" evidence="13">
    <location>
        <begin position="124"/>
        <end position="147"/>
    </location>
</feature>
<evidence type="ECO:0000256" key="9">
    <source>
        <dbReference type="ARBA" id="ARBA00023136"/>
    </source>
</evidence>
<evidence type="ECO:0000256" key="1">
    <source>
        <dbReference type="ARBA" id="ARBA00003878"/>
    </source>
</evidence>